<proteinExistence type="predicted"/>
<feature type="compositionally biased region" description="Polar residues" evidence="5">
    <location>
        <begin position="676"/>
        <end position="689"/>
    </location>
</feature>
<keyword evidence="9" id="KW-0418">Kinase</keyword>
<name>A0A3Q0J0Y3_DIACI</name>
<feature type="binding site" evidence="4">
    <location>
        <position position="279"/>
    </location>
    <ligand>
        <name>Zn(2+)</name>
        <dbReference type="ChEBI" id="CHEBI:29105"/>
        <note>catalytic</note>
    </ligand>
</feature>
<feature type="compositionally biased region" description="Polar residues" evidence="5">
    <location>
        <begin position="1305"/>
        <end position="1321"/>
    </location>
</feature>
<dbReference type="Pfam" id="PF08516">
    <property type="entry name" value="ADAM_CR"/>
    <property type="match status" value="1"/>
</dbReference>
<feature type="compositionally biased region" description="Polar residues" evidence="5">
    <location>
        <begin position="862"/>
        <end position="872"/>
    </location>
</feature>
<feature type="region of interest" description="Disordered" evidence="5">
    <location>
        <begin position="1199"/>
        <end position="1346"/>
    </location>
</feature>
<reference evidence="9" key="1">
    <citation type="submission" date="2025-08" db="UniProtKB">
        <authorList>
            <consortium name="RefSeq"/>
        </authorList>
    </citation>
    <scope>IDENTIFICATION</scope>
</reference>
<feature type="compositionally biased region" description="Low complexity" evidence="5">
    <location>
        <begin position="1283"/>
        <end position="1298"/>
    </location>
</feature>
<keyword evidence="1" id="KW-0378">Hydrolase</keyword>
<sequence length="1382" mass="149963">DVLCGMLHCQHLSEKLEYGIETVAILSHSFLNPGGFIIPCRSAIVDLGLNQVDPGLSPDGARCGDGKDTNEHINHIQIQSYLQLQMNRYNGFRLASHYQDTNEHINHLTPFRFIFQTKRDTVSKHDEIRGPYNANIKSRYLELVIVVDNRLYNLFNKNSKLVHRHCKDISNVINALYEKLNIFIALVGVVVWTEYDEITLNVNGDITLTNFLSYRKDRLVLSHPNDNAQLLTGMTFSDGVVGKALKGPICTYEFSGGVNVDHKNVVGLVATTVAHEMGHNLGMEHDTTECTCPSDRCIMAPSSSSVSPTEWSSCSLEYLALSFDHGMDYCMRNKPKALFDSPVCGNGFVEDGEECDCGLEDSCKNACCNATTCMLNVNATCATGSCCNLETCQPHTAGRQCRAADRECDLPEFCTGDSEFCPSDVFKMDGETCKGGEAFCYEGSCRTHSDQCLLLWGPSASSSDKRCFDLNTSGNRHGNCGYYKPNMTYAKCEEEFENNATAEDEVGTSEPLYESIDIDVDNACDNVNNNRVHIESIETLPEGLPEDYYSSDSFDSDGSDVYEETGIYETIDNDGVPQGSMLGPTSLGGDVGTDKQDQRYNAHIIVNNPNSNQNSSNSIPNAQNTSNNLHRHESNATMLAKQLTKARGALKDNIVKQVGKINDRIPYSRTLDRQKSNIGSESSKGSNTIGDRPKRSPRVTRETLSQDIVKQDLVSTTNKQVNNYLKSGVWQERYKCNSNALTGHKVAKSTQNHSNSTSGGRGQRLLSSGEGQNYNLLAAKTHKSSDMSVKLPTRAAPVKPTPPKVPSDAQITPIRAAPKIPATSVRLSADFANFSATLPPELPPANKGPNTSPYARPLISSPILSDTTSQTVRELIDAKNAESTRQTTRPASVAKSSTLPPVATESNALPGSTLHPVSSESNAPKGSTLNRITSFMSRNSTRRNSKVLTPPATQGSARSLEISEPIPLNNLRDNEDKVDMVKRTQSMRETDVNFKRPNLPAFGSMRAKRPTSLAGSQRPSQPPPPAPSGIQSLPGYQNPAGQAKTPSGIQSLPGYQNHSAGQAKTPSGIESLPGYQNPSAGQAKTPGTPGQGLLGPGQGLGYQNPAVPPGKPKTYDDCLNLLSESMAALANVDHNPNDNIYAVIEESPATSDLGLLGEIVSEIQARNTESIYSSQSLMDTNKLYMNTRDLDNVSPDPTIKSTTSSGYLSPIGITDTNNVSRSSINKDTSSVNNTSNNHRSINKDTSHLNNRSIKDTPPSSINRTESIPIGITDTNNVSRSSINKDTSSVNNTSNNNRSINKDTSHLNNRSIKDTNSFSSKLSVHSSANPSLSSPNVSSLHKPTSARPTSLVGLKVSSNAQVYVILNMAFVPQAGNIDYYFCA</sequence>
<dbReference type="Gene3D" id="4.10.70.10">
    <property type="entry name" value="Disintegrin domain"/>
    <property type="match status" value="1"/>
</dbReference>
<dbReference type="PANTHER" id="PTHR11905:SF159">
    <property type="entry name" value="ADAM METALLOPROTEASE"/>
    <property type="match status" value="1"/>
</dbReference>
<dbReference type="GO" id="GO:0046872">
    <property type="term" value="F:metal ion binding"/>
    <property type="evidence" value="ECO:0007669"/>
    <property type="project" value="UniProtKB-KW"/>
</dbReference>
<accession>A0A3Q0J0Y3</accession>
<dbReference type="PROSITE" id="PS50215">
    <property type="entry name" value="ADAM_MEPRO"/>
    <property type="match status" value="1"/>
</dbReference>
<dbReference type="Pfam" id="PF00200">
    <property type="entry name" value="Disintegrin"/>
    <property type="match status" value="1"/>
</dbReference>
<feature type="disulfide bond" evidence="4">
    <location>
        <begin position="290"/>
        <end position="314"/>
    </location>
</feature>
<feature type="compositionally biased region" description="Gly residues" evidence="5">
    <location>
        <begin position="1089"/>
        <end position="1100"/>
    </location>
</feature>
<dbReference type="InterPro" id="IPR006586">
    <property type="entry name" value="ADAM_Cys-rich"/>
</dbReference>
<feature type="region of interest" description="Disordered" evidence="5">
    <location>
        <begin position="666"/>
        <end position="705"/>
    </location>
</feature>
<feature type="compositionally biased region" description="Polar residues" evidence="5">
    <location>
        <begin position="1272"/>
        <end position="1281"/>
    </location>
</feature>
<feature type="region of interest" description="Disordered" evidence="5">
    <location>
        <begin position="745"/>
        <end position="768"/>
    </location>
</feature>
<dbReference type="GO" id="GO:0004222">
    <property type="term" value="F:metalloendopeptidase activity"/>
    <property type="evidence" value="ECO:0007669"/>
    <property type="project" value="InterPro"/>
</dbReference>
<dbReference type="InterPro" id="IPR001590">
    <property type="entry name" value="Peptidase_M12B"/>
</dbReference>
<dbReference type="CDD" id="cd04269">
    <property type="entry name" value="ZnMc_adamalysin_II_like"/>
    <property type="match status" value="1"/>
</dbReference>
<feature type="domain" description="Peptidase M12B" evidence="7">
    <location>
        <begin position="139"/>
        <end position="335"/>
    </location>
</feature>
<evidence type="ECO:0000256" key="3">
    <source>
        <dbReference type="PROSITE-ProRule" id="PRU00068"/>
    </source>
</evidence>
<dbReference type="Pfam" id="PF01421">
    <property type="entry name" value="Reprolysin"/>
    <property type="match status" value="1"/>
</dbReference>
<keyword evidence="4" id="KW-0479">Metal-binding</keyword>
<dbReference type="KEGG" id="dci:103512986"/>
<dbReference type="FunFam" id="3.40.390.10:FF:000002">
    <property type="entry name" value="Disintegrin and metalloproteinase domain-containing protein 22"/>
    <property type="match status" value="1"/>
</dbReference>
<feature type="active site" evidence="4">
    <location>
        <position position="276"/>
    </location>
</feature>
<feature type="non-terminal residue" evidence="9">
    <location>
        <position position="1"/>
    </location>
</feature>
<feature type="disulfide bond" evidence="4">
    <location>
        <begin position="250"/>
        <end position="330"/>
    </location>
</feature>
<feature type="region of interest" description="Disordered" evidence="5">
    <location>
        <begin position="606"/>
        <end position="628"/>
    </location>
</feature>
<evidence type="ECO:0000259" key="6">
    <source>
        <dbReference type="PROSITE" id="PS50214"/>
    </source>
</evidence>
<protein>
    <submittedName>
        <fullName evidence="9">Dual specificity protein kinase splA</fullName>
    </submittedName>
</protein>
<feature type="region of interest" description="Disordered" evidence="5">
    <location>
        <begin position="837"/>
        <end position="1111"/>
    </location>
</feature>
<feature type="domain" description="Disintegrin" evidence="6">
    <location>
        <begin position="341"/>
        <end position="429"/>
    </location>
</feature>
<keyword evidence="1" id="KW-0645">Protease</keyword>
<dbReference type="InterPro" id="IPR034027">
    <property type="entry name" value="Reprolysin_adamalysin"/>
</dbReference>
<dbReference type="SMART" id="SM00050">
    <property type="entry name" value="DISIN"/>
    <property type="match status" value="1"/>
</dbReference>
<keyword evidence="8" id="KW-1185">Reference proteome</keyword>
<dbReference type="PROSITE" id="PS50214">
    <property type="entry name" value="DISINTEGRIN_2"/>
    <property type="match status" value="1"/>
</dbReference>
<feature type="binding site" evidence="4">
    <location>
        <position position="285"/>
    </location>
    <ligand>
        <name>Zn(2+)</name>
        <dbReference type="ChEBI" id="CHEBI:29105"/>
        <note>catalytic</note>
    </ligand>
</feature>
<keyword evidence="4" id="KW-0862">Zinc</keyword>
<dbReference type="RefSeq" id="XP_026682106.1">
    <property type="nucleotide sequence ID" value="XM_026826305.1"/>
</dbReference>
<dbReference type="InterPro" id="IPR024079">
    <property type="entry name" value="MetalloPept_cat_dom_sf"/>
</dbReference>
<feature type="compositionally biased region" description="Low complexity" evidence="5">
    <location>
        <begin position="607"/>
        <end position="624"/>
    </location>
</feature>
<evidence type="ECO:0000259" key="7">
    <source>
        <dbReference type="PROSITE" id="PS50215"/>
    </source>
</evidence>
<evidence type="ECO:0000256" key="1">
    <source>
        <dbReference type="ARBA" id="ARBA00023049"/>
    </source>
</evidence>
<dbReference type="GO" id="GO:0006509">
    <property type="term" value="P:membrane protein ectodomain proteolysis"/>
    <property type="evidence" value="ECO:0007669"/>
    <property type="project" value="TreeGrafter"/>
</dbReference>
<evidence type="ECO:0000256" key="2">
    <source>
        <dbReference type="ARBA" id="ARBA00023157"/>
    </source>
</evidence>
<dbReference type="Proteomes" id="UP000079169">
    <property type="component" value="Unplaced"/>
</dbReference>
<evidence type="ECO:0000313" key="8">
    <source>
        <dbReference type="Proteomes" id="UP000079169"/>
    </source>
</evidence>
<dbReference type="SUPFAM" id="SSF57552">
    <property type="entry name" value="Blood coagulation inhibitor (disintegrin)"/>
    <property type="match status" value="1"/>
</dbReference>
<feature type="compositionally biased region" description="Polar residues" evidence="5">
    <location>
        <begin position="1044"/>
        <end position="1065"/>
    </location>
</feature>
<feature type="compositionally biased region" description="Polar residues" evidence="5">
    <location>
        <begin position="883"/>
        <end position="939"/>
    </location>
</feature>
<gene>
    <name evidence="9" type="primary">LOC103512986</name>
</gene>
<feature type="compositionally biased region" description="Polar residues" evidence="5">
    <location>
        <begin position="1247"/>
        <end position="1265"/>
    </location>
</feature>
<keyword evidence="2 4" id="KW-1015">Disulfide bond</keyword>
<keyword evidence="9" id="KW-0808">Transferase</keyword>
<dbReference type="STRING" id="121845.A0A3Q0J0Y3"/>
<dbReference type="FunFam" id="4.10.70.10:FF:000001">
    <property type="entry name" value="Disintegrin and metalloproteinase domain-containing protein 22"/>
    <property type="match status" value="1"/>
</dbReference>
<dbReference type="GeneID" id="103512986"/>
<feature type="compositionally biased region" description="Low complexity" evidence="5">
    <location>
        <begin position="1322"/>
        <end position="1340"/>
    </location>
</feature>
<dbReference type="SUPFAM" id="SSF55486">
    <property type="entry name" value="Metalloproteases ('zincins'), catalytic domain"/>
    <property type="match status" value="1"/>
</dbReference>
<evidence type="ECO:0000256" key="4">
    <source>
        <dbReference type="PROSITE-ProRule" id="PRU00276"/>
    </source>
</evidence>
<organism evidence="8 9">
    <name type="scientific">Diaphorina citri</name>
    <name type="common">Asian citrus psyllid</name>
    <dbReference type="NCBI Taxonomy" id="121845"/>
    <lineage>
        <taxon>Eukaryota</taxon>
        <taxon>Metazoa</taxon>
        <taxon>Ecdysozoa</taxon>
        <taxon>Arthropoda</taxon>
        <taxon>Hexapoda</taxon>
        <taxon>Insecta</taxon>
        <taxon>Pterygota</taxon>
        <taxon>Neoptera</taxon>
        <taxon>Paraneoptera</taxon>
        <taxon>Hemiptera</taxon>
        <taxon>Sternorrhyncha</taxon>
        <taxon>Psylloidea</taxon>
        <taxon>Psyllidae</taxon>
        <taxon>Diaphorininae</taxon>
        <taxon>Diaphorina</taxon>
    </lineage>
</organism>
<feature type="disulfide bond" evidence="4">
    <location>
        <begin position="292"/>
        <end position="297"/>
    </location>
</feature>
<dbReference type="SMART" id="SM00608">
    <property type="entry name" value="ACR"/>
    <property type="match status" value="1"/>
</dbReference>
<feature type="disulfide bond" evidence="3">
    <location>
        <begin position="401"/>
        <end position="421"/>
    </location>
</feature>
<keyword evidence="1" id="KW-0482">Metalloprotease</keyword>
<dbReference type="GO" id="GO:0016301">
    <property type="term" value="F:kinase activity"/>
    <property type="evidence" value="ECO:0007669"/>
    <property type="project" value="UniProtKB-KW"/>
</dbReference>
<dbReference type="Gene3D" id="3.40.390.10">
    <property type="entry name" value="Collagenase (Catalytic Domain)"/>
    <property type="match status" value="1"/>
</dbReference>
<dbReference type="InterPro" id="IPR036436">
    <property type="entry name" value="Disintegrin_dom_sf"/>
</dbReference>
<dbReference type="InterPro" id="IPR001762">
    <property type="entry name" value="Disintegrin_dom"/>
</dbReference>
<feature type="binding site" evidence="4">
    <location>
        <position position="275"/>
    </location>
    <ligand>
        <name>Zn(2+)</name>
        <dbReference type="ChEBI" id="CHEBI:29105"/>
        <note>catalytic</note>
    </ligand>
</feature>
<evidence type="ECO:0000256" key="5">
    <source>
        <dbReference type="SAM" id="MobiDB-lite"/>
    </source>
</evidence>
<evidence type="ECO:0000313" key="9">
    <source>
        <dbReference type="RefSeq" id="XP_026682106.1"/>
    </source>
</evidence>
<dbReference type="PaxDb" id="121845-A0A3Q0J0Y3"/>
<feature type="compositionally biased region" description="Basic and acidic residues" evidence="5">
    <location>
        <begin position="972"/>
        <end position="994"/>
    </location>
</feature>
<dbReference type="PANTHER" id="PTHR11905">
    <property type="entry name" value="ADAM A DISINTEGRIN AND METALLOPROTEASE DOMAIN"/>
    <property type="match status" value="1"/>
</dbReference>
<feature type="compositionally biased region" description="Polar residues" evidence="5">
    <location>
        <begin position="1214"/>
        <end position="1239"/>
    </location>
</feature>